<dbReference type="AlphaFoldDB" id="A0A4Y2WDU7"/>
<keyword evidence="7" id="KW-0808">Transferase</keyword>
<proteinExistence type="predicted"/>
<dbReference type="PANTHER" id="PTHR13954">
    <property type="entry name" value="IRE1-RELATED"/>
    <property type="match status" value="1"/>
</dbReference>
<dbReference type="PROSITE" id="PS51392">
    <property type="entry name" value="KEN"/>
    <property type="match status" value="1"/>
</dbReference>
<sequence length="193" mass="22519">MRNKKHHYRELPSELQESLGEIPDKFVSYFTSRFSKLLIHTYLSMQQLKKENIFSKYYDPDVDLPNLDQYSKKIPLPLWKIQKLQKAAESTSQIEQTVQSSEKHLENEVLAETNEIDNTSDSKVQCSSGKDTDFSNIQTRPEFVSGNEETNTTADRSQFFCLLNDNNFKRSPRNDAKRKKLKKKPKQPVVIEN</sequence>
<name>A0A4Y2WDU7_ARAVE</name>
<dbReference type="EMBL" id="BGPR01058041">
    <property type="protein sequence ID" value="GBO34235.1"/>
    <property type="molecule type" value="Genomic_DNA"/>
</dbReference>
<dbReference type="Gene3D" id="1.20.1440.180">
    <property type="entry name" value="KEN domain"/>
    <property type="match status" value="1"/>
</dbReference>
<dbReference type="Proteomes" id="UP000499080">
    <property type="component" value="Unassembled WGS sequence"/>
</dbReference>
<dbReference type="GO" id="GO:0005524">
    <property type="term" value="F:ATP binding"/>
    <property type="evidence" value="ECO:0007669"/>
    <property type="project" value="UniProtKB-KW"/>
</dbReference>
<dbReference type="GO" id="GO:0051082">
    <property type="term" value="F:unfolded protein binding"/>
    <property type="evidence" value="ECO:0007669"/>
    <property type="project" value="TreeGrafter"/>
</dbReference>
<evidence type="ECO:0000256" key="2">
    <source>
        <dbReference type="ARBA" id="ARBA00022741"/>
    </source>
</evidence>
<accession>A0A4Y2WDU7</accession>
<dbReference type="GO" id="GO:0006397">
    <property type="term" value="P:mRNA processing"/>
    <property type="evidence" value="ECO:0007669"/>
    <property type="project" value="InterPro"/>
</dbReference>
<keyword evidence="1" id="KW-0732">Signal</keyword>
<feature type="compositionally biased region" description="Basic residues" evidence="4">
    <location>
        <begin position="176"/>
        <end position="186"/>
    </location>
</feature>
<evidence type="ECO:0000313" key="6">
    <source>
        <dbReference type="EMBL" id="GBO34235.1"/>
    </source>
</evidence>
<comment type="caution">
    <text evidence="7">The sequence shown here is derived from an EMBL/GenBank/DDBJ whole genome shotgun (WGS) entry which is preliminary data.</text>
</comment>
<gene>
    <name evidence="7" type="primary">Ern1_3</name>
    <name evidence="6" type="synonym">Ern1_0</name>
    <name evidence="7" type="ORF">AVEN_155146_1</name>
    <name evidence="6" type="ORF">AVEN_21533_1</name>
</gene>
<keyword evidence="8" id="KW-1185">Reference proteome</keyword>
<dbReference type="GO" id="GO:0070059">
    <property type="term" value="P:intrinsic apoptotic signaling pathway in response to endoplasmic reticulum stress"/>
    <property type="evidence" value="ECO:0007669"/>
    <property type="project" value="TreeGrafter"/>
</dbReference>
<dbReference type="EMBL" id="BGPR01058042">
    <property type="protein sequence ID" value="GBO34237.1"/>
    <property type="molecule type" value="Genomic_DNA"/>
</dbReference>
<keyword evidence="7" id="KW-0418">Kinase</keyword>
<dbReference type="Pfam" id="PF06479">
    <property type="entry name" value="Ribonuc_2-5A"/>
    <property type="match status" value="1"/>
</dbReference>
<evidence type="ECO:0000313" key="7">
    <source>
        <dbReference type="EMBL" id="GBO34237.1"/>
    </source>
</evidence>
<dbReference type="InterPro" id="IPR010513">
    <property type="entry name" value="KEN_dom"/>
</dbReference>
<evidence type="ECO:0000256" key="1">
    <source>
        <dbReference type="ARBA" id="ARBA00022729"/>
    </source>
</evidence>
<evidence type="ECO:0000259" key="5">
    <source>
        <dbReference type="PROSITE" id="PS51392"/>
    </source>
</evidence>
<dbReference type="InterPro" id="IPR038357">
    <property type="entry name" value="KEN_sf"/>
</dbReference>
<dbReference type="GO" id="GO:0004674">
    <property type="term" value="F:protein serine/threonine kinase activity"/>
    <property type="evidence" value="ECO:0007669"/>
    <property type="project" value="InterPro"/>
</dbReference>
<feature type="region of interest" description="Disordered" evidence="4">
    <location>
        <begin position="166"/>
        <end position="193"/>
    </location>
</feature>
<organism evidence="7 8">
    <name type="scientific">Araneus ventricosus</name>
    <name type="common">Orbweaver spider</name>
    <name type="synonym">Epeira ventricosa</name>
    <dbReference type="NCBI Taxonomy" id="182803"/>
    <lineage>
        <taxon>Eukaryota</taxon>
        <taxon>Metazoa</taxon>
        <taxon>Ecdysozoa</taxon>
        <taxon>Arthropoda</taxon>
        <taxon>Chelicerata</taxon>
        <taxon>Arachnida</taxon>
        <taxon>Araneae</taxon>
        <taxon>Araneomorphae</taxon>
        <taxon>Entelegynae</taxon>
        <taxon>Araneoidea</taxon>
        <taxon>Araneidae</taxon>
        <taxon>Araneus</taxon>
    </lineage>
</organism>
<keyword evidence="3" id="KW-0067">ATP-binding</keyword>
<dbReference type="GO" id="GO:1990604">
    <property type="term" value="C:IRE1-TRAF2-ASK1 complex"/>
    <property type="evidence" value="ECO:0007669"/>
    <property type="project" value="TreeGrafter"/>
</dbReference>
<keyword evidence="2" id="KW-0547">Nucleotide-binding</keyword>
<protein>
    <submittedName>
        <fullName evidence="7">Serine/threonine-protein kinase/endoribonuclease IRE1</fullName>
    </submittedName>
</protein>
<reference evidence="7 8" key="1">
    <citation type="journal article" date="2019" name="Sci. Rep.">
        <title>Orb-weaving spider Araneus ventricosus genome elucidates the spidroin gene catalogue.</title>
        <authorList>
            <person name="Kono N."/>
            <person name="Nakamura H."/>
            <person name="Ohtoshi R."/>
            <person name="Moran D.A.P."/>
            <person name="Shinohara A."/>
            <person name="Yoshida Y."/>
            <person name="Fujiwara M."/>
            <person name="Mori M."/>
            <person name="Tomita M."/>
            <person name="Arakawa K."/>
        </authorList>
    </citation>
    <scope>NUCLEOTIDE SEQUENCE [LARGE SCALE GENOMIC DNA]</scope>
</reference>
<feature type="domain" description="KEN" evidence="5">
    <location>
        <begin position="1"/>
        <end position="60"/>
    </location>
</feature>
<dbReference type="SMART" id="SM00580">
    <property type="entry name" value="PUG"/>
    <property type="match status" value="1"/>
</dbReference>
<evidence type="ECO:0000256" key="4">
    <source>
        <dbReference type="SAM" id="MobiDB-lite"/>
    </source>
</evidence>
<evidence type="ECO:0000313" key="8">
    <source>
        <dbReference type="Proteomes" id="UP000499080"/>
    </source>
</evidence>
<evidence type="ECO:0000256" key="3">
    <source>
        <dbReference type="ARBA" id="ARBA00022840"/>
    </source>
</evidence>
<dbReference type="GO" id="GO:0004521">
    <property type="term" value="F:RNA endonuclease activity"/>
    <property type="evidence" value="ECO:0007669"/>
    <property type="project" value="InterPro"/>
</dbReference>
<dbReference type="OrthoDB" id="63989at2759"/>
<dbReference type="InterPro" id="IPR045133">
    <property type="entry name" value="IRE1/2-like"/>
</dbReference>
<dbReference type="GO" id="GO:0036498">
    <property type="term" value="P:IRE1-mediated unfolded protein response"/>
    <property type="evidence" value="ECO:0007669"/>
    <property type="project" value="TreeGrafter"/>
</dbReference>
<dbReference type="PANTHER" id="PTHR13954:SF6">
    <property type="entry name" value="NON-SPECIFIC SERINE_THREONINE PROTEIN KINASE"/>
    <property type="match status" value="1"/>
</dbReference>